<dbReference type="RefSeq" id="WP_054586523.1">
    <property type="nucleotide sequence ID" value="NZ_CP012700.1"/>
</dbReference>
<dbReference type="Gene3D" id="3.90.1720.10">
    <property type="entry name" value="endopeptidase domain like (from Nostoc punctiforme)"/>
    <property type="match status" value="1"/>
</dbReference>
<dbReference type="Proteomes" id="UP000058074">
    <property type="component" value="Chromosome"/>
</dbReference>
<dbReference type="PATRIC" id="fig|33050.5.peg.221"/>
<dbReference type="OrthoDB" id="8481272at2"/>
<organism evidence="1 2">
    <name type="scientific">Sphingopyxis macrogoltabida</name>
    <name type="common">Sphingomonas macrogoltabidus</name>
    <dbReference type="NCBI Taxonomy" id="33050"/>
    <lineage>
        <taxon>Bacteria</taxon>
        <taxon>Pseudomonadati</taxon>
        <taxon>Pseudomonadota</taxon>
        <taxon>Alphaproteobacteria</taxon>
        <taxon>Sphingomonadales</taxon>
        <taxon>Sphingomonadaceae</taxon>
        <taxon>Sphingopyxis</taxon>
    </lineage>
</organism>
<evidence type="ECO:0000313" key="1">
    <source>
        <dbReference type="EMBL" id="ALH79011.1"/>
    </source>
</evidence>
<proteinExistence type="predicted"/>
<dbReference type="KEGG" id="smag:AN936_01060"/>
<evidence type="ECO:0000313" key="2">
    <source>
        <dbReference type="Proteomes" id="UP000058074"/>
    </source>
</evidence>
<dbReference type="SUPFAM" id="SSF54001">
    <property type="entry name" value="Cysteine proteinases"/>
    <property type="match status" value="1"/>
</dbReference>
<accession>A0A0N7GRW0</accession>
<sequence>MDDPGRRAFAAARTMVGVRFRPQGCDARMGLDCVGLVWTAYAAAGRLLVRPCDYPLRGWSRAQVEAGLAAAGFAPVGGAVCDGDVALIALDAGQFHLGLIGADRLVHAHAGLRRVVETPVGGWGDVDRWRLRPD</sequence>
<dbReference type="EMBL" id="CP012700">
    <property type="protein sequence ID" value="ALH79011.1"/>
    <property type="molecule type" value="Genomic_DNA"/>
</dbReference>
<gene>
    <name evidence="1" type="ORF">AN936_01060</name>
</gene>
<evidence type="ECO:0008006" key="3">
    <source>
        <dbReference type="Google" id="ProtNLM"/>
    </source>
</evidence>
<name>A0A0N7GRW0_SPHMC</name>
<protein>
    <recommendedName>
        <fullName evidence="3">NlpC/P60 domain-containing protein</fullName>
    </recommendedName>
</protein>
<dbReference type="AlphaFoldDB" id="A0A0N7GRW0"/>
<dbReference type="InterPro" id="IPR038765">
    <property type="entry name" value="Papain-like_cys_pep_sf"/>
</dbReference>
<reference evidence="1 2" key="1">
    <citation type="journal article" date="2015" name="Genome Announc.">
        <title>Complete Genome Sequence of Polypropylene Glycol- and Polyethylene Glycol-Degrading Sphingopyxis macrogoltabida Strain EY-1.</title>
        <authorList>
            <person name="Ohtsubo Y."/>
            <person name="Nagata Y."/>
            <person name="Numata M."/>
            <person name="Tsuchikane K."/>
            <person name="Hosoyama A."/>
            <person name="Yamazoe A."/>
            <person name="Tsuda M."/>
            <person name="Fujita N."/>
            <person name="Kawai F."/>
        </authorList>
    </citation>
    <scope>NUCLEOTIDE SEQUENCE [LARGE SCALE GENOMIC DNA]</scope>
    <source>
        <strain evidence="1 2">EY-1</strain>
    </source>
</reference>